<dbReference type="InterPro" id="IPR002300">
    <property type="entry name" value="aa-tRNA-synth_Ia"/>
</dbReference>
<keyword evidence="4" id="KW-0067">ATP-binding</keyword>
<feature type="non-terminal residue" evidence="10">
    <location>
        <position position="1002"/>
    </location>
</feature>
<dbReference type="InterPro" id="IPR002301">
    <property type="entry name" value="Ile-tRNA-ligase"/>
</dbReference>
<keyword evidence="6 10" id="KW-0030">Aminoacyl-tRNA synthetase</keyword>
<dbReference type="AlphaFoldDB" id="A0A3B0VNY8"/>
<name>A0A3B0VNY8_9ZZZZ</name>
<dbReference type="PANTHER" id="PTHR42780">
    <property type="entry name" value="SOLEUCYL-TRNA SYNTHETASE"/>
    <property type="match status" value="1"/>
</dbReference>
<evidence type="ECO:0000256" key="3">
    <source>
        <dbReference type="ARBA" id="ARBA00022741"/>
    </source>
</evidence>
<proteinExistence type="predicted"/>
<dbReference type="EMBL" id="UOEU01000488">
    <property type="protein sequence ID" value="VAW33876.1"/>
    <property type="molecule type" value="Genomic_DNA"/>
</dbReference>
<evidence type="ECO:0000256" key="7">
    <source>
        <dbReference type="ARBA" id="ARBA00048359"/>
    </source>
</evidence>
<dbReference type="PRINTS" id="PR00984">
    <property type="entry name" value="TRNASYNTHILE"/>
</dbReference>
<accession>A0A3B0VNY8</accession>
<dbReference type="InterPro" id="IPR009008">
    <property type="entry name" value="Val/Leu/Ile-tRNA-synth_edit"/>
</dbReference>
<dbReference type="EC" id="6.1.1.5" evidence="1"/>
<dbReference type="GO" id="GO:0006428">
    <property type="term" value="P:isoleucyl-tRNA aminoacylation"/>
    <property type="evidence" value="ECO:0007669"/>
    <property type="project" value="InterPro"/>
</dbReference>
<dbReference type="Pfam" id="PF19302">
    <property type="entry name" value="DUF5915"/>
    <property type="match status" value="1"/>
</dbReference>
<dbReference type="Gene3D" id="1.10.730.10">
    <property type="entry name" value="Isoleucyl-tRNA Synthetase, Domain 1"/>
    <property type="match status" value="1"/>
</dbReference>
<dbReference type="InterPro" id="IPR009080">
    <property type="entry name" value="tRNAsynth_Ia_anticodon-bd"/>
</dbReference>
<dbReference type="PANTHER" id="PTHR42780:SF1">
    <property type="entry name" value="ISOLEUCINE--TRNA LIGASE, CYTOPLASMIC"/>
    <property type="match status" value="1"/>
</dbReference>
<evidence type="ECO:0000256" key="2">
    <source>
        <dbReference type="ARBA" id="ARBA00022598"/>
    </source>
</evidence>
<dbReference type="InterPro" id="IPR023586">
    <property type="entry name" value="Ile-tRNA-ligase_type2"/>
</dbReference>
<dbReference type="InterPro" id="IPR014729">
    <property type="entry name" value="Rossmann-like_a/b/a_fold"/>
</dbReference>
<dbReference type="InterPro" id="IPR033709">
    <property type="entry name" value="Anticodon_Ile_ABEc"/>
</dbReference>
<protein>
    <recommendedName>
        <fullName evidence="1">isoleucine--tRNA ligase</fullName>
        <ecNumber evidence="1">6.1.1.5</ecNumber>
    </recommendedName>
</protein>
<sequence>MSFKNVSNKVDFVTLEQETLKFWQETDAFNELRRLRAKSSKRFSFIDGPITANNPMGAHHAWGRTYKDLYQRYHAMQGKNLRWQNGFDCQGLWVEVEVEKELGFKNKRDIEQFGLEKFIKLCKARVLHYAAVQTEQSMRLGYWMDWNSPDELRRLSSMMKDDPLQEVTIQGANGSISGTVEQVVGMLGLPEVGGSYFTFSDENNYMIWKFLKTCRDNGWLYKGRDVMPWCARCGTGISQHEIVTEGYFEVTHEAVFVKFPIVAKPQGSSETLGVSETPRVSEKEALLIWTTTPWTLTSNVAAAVGPELTYVKVQHEDGWTYYLAKEAVKNTLIGKYEVVGNLKGEEMIGWQYAGPFDELPAVVDAFDEASYSHRVIAWKDVGAEEGTGIVHIAPGCGAEDFQLSKENNLPVIAPLDENGVYVAGFDWLTGQHSQEVAEVIFENLREAGVYYRKQRYSHRYPHCWRCDTELVYRLVDEWFISMGELYDKPREEVTEAEKKASLRYQIMDRVDKINWVPGFGYDREMDWLRNMHDWMISKKRYWGLALPIWECAECGHFTVVGDENELEERAVEGWVTFEGHTPHRPFIDAVKIACPECGGVVDRIKDVGNPWLDAGIVTFSTLGYRHHPDLFQKWYPADWISESFPGQFRNWFYSLLAQSTVLGDEPPFLNLFGYSTMLAEDGREMHKSWGNSIEFNEAADKMGADTMRWLYASCKPEQNLLFGFGKGDETRRRFLIPLWNVYSFLVSYANLDGWEPDSKQFSVSGNQSPNRAHAELDRWILERVKETAVSTRTALDKYDAEKATQHLEAMLDDLSNWYVRRSRRRFWKSEADMDKQAAYRTLYQVMVKFIRLLAPFIPFTTEAMYQNLVRGIDANAPASVHHTLYPDAHADELDQRLLDKMRLAITTASLGRSARSAADIKLRQPLAKARVNVGSQQEQADLQEMADVLAEEINVKEIVVVSEVGELVNYKLLPNNRVLGPKFGKNFPKVRQALMALDPAEA</sequence>
<evidence type="ECO:0000256" key="1">
    <source>
        <dbReference type="ARBA" id="ARBA00013165"/>
    </source>
</evidence>
<dbReference type="SUPFAM" id="SSF47323">
    <property type="entry name" value="Anticodon-binding domain of a subclass of class I aminoacyl-tRNA synthetases"/>
    <property type="match status" value="1"/>
</dbReference>
<keyword evidence="3" id="KW-0547">Nucleotide-binding</keyword>
<evidence type="ECO:0000313" key="10">
    <source>
        <dbReference type="EMBL" id="VAW33876.1"/>
    </source>
</evidence>
<keyword evidence="2 10" id="KW-0436">Ligase</keyword>
<evidence type="ECO:0000259" key="8">
    <source>
        <dbReference type="Pfam" id="PF00133"/>
    </source>
</evidence>
<evidence type="ECO:0000256" key="4">
    <source>
        <dbReference type="ARBA" id="ARBA00022840"/>
    </source>
</evidence>
<evidence type="ECO:0000256" key="6">
    <source>
        <dbReference type="ARBA" id="ARBA00023146"/>
    </source>
</evidence>
<dbReference type="Gene3D" id="3.90.740.10">
    <property type="entry name" value="Valyl/Leucyl/Isoleucyl-tRNA synthetase, editing domain"/>
    <property type="match status" value="1"/>
</dbReference>
<dbReference type="CDD" id="cd07961">
    <property type="entry name" value="Anticodon_Ia_Ile_ABEc"/>
    <property type="match status" value="1"/>
</dbReference>
<dbReference type="GO" id="GO:0000049">
    <property type="term" value="F:tRNA binding"/>
    <property type="evidence" value="ECO:0007669"/>
    <property type="project" value="InterPro"/>
</dbReference>
<feature type="domain" description="Aminoacyl-tRNA synthetase class Ia" evidence="8">
    <location>
        <begin position="195"/>
        <end position="715"/>
    </location>
</feature>
<feature type="domain" description="Aminoacyl-tRNA synthetase class Ia" evidence="8">
    <location>
        <begin position="19"/>
        <end position="149"/>
    </location>
</feature>
<gene>
    <name evidence="10" type="ORF">MNBD_CHLOROFLEXI01-1507</name>
</gene>
<organism evidence="10">
    <name type="scientific">hydrothermal vent metagenome</name>
    <dbReference type="NCBI Taxonomy" id="652676"/>
    <lineage>
        <taxon>unclassified sequences</taxon>
        <taxon>metagenomes</taxon>
        <taxon>ecological metagenomes</taxon>
    </lineage>
</organism>
<keyword evidence="5" id="KW-0648">Protein biosynthesis</keyword>
<dbReference type="SUPFAM" id="SSF50677">
    <property type="entry name" value="ValRS/IleRS/LeuRS editing domain"/>
    <property type="match status" value="1"/>
</dbReference>
<comment type="catalytic activity">
    <reaction evidence="7">
        <text>tRNA(Ile) + L-isoleucine + ATP = L-isoleucyl-tRNA(Ile) + AMP + diphosphate</text>
        <dbReference type="Rhea" id="RHEA:11060"/>
        <dbReference type="Rhea" id="RHEA-COMP:9666"/>
        <dbReference type="Rhea" id="RHEA-COMP:9695"/>
        <dbReference type="ChEBI" id="CHEBI:30616"/>
        <dbReference type="ChEBI" id="CHEBI:33019"/>
        <dbReference type="ChEBI" id="CHEBI:58045"/>
        <dbReference type="ChEBI" id="CHEBI:78442"/>
        <dbReference type="ChEBI" id="CHEBI:78528"/>
        <dbReference type="ChEBI" id="CHEBI:456215"/>
        <dbReference type="EC" id="6.1.1.5"/>
    </reaction>
</comment>
<reference evidence="10" key="1">
    <citation type="submission" date="2018-06" db="EMBL/GenBank/DDBJ databases">
        <authorList>
            <person name="Zhirakovskaya E."/>
        </authorList>
    </citation>
    <scope>NUCLEOTIDE SEQUENCE</scope>
</reference>
<dbReference type="Pfam" id="PF08264">
    <property type="entry name" value="Anticodon_1"/>
    <property type="match status" value="1"/>
</dbReference>
<dbReference type="SUPFAM" id="SSF52374">
    <property type="entry name" value="Nucleotidylyl transferase"/>
    <property type="match status" value="1"/>
</dbReference>
<dbReference type="GO" id="GO:0004822">
    <property type="term" value="F:isoleucine-tRNA ligase activity"/>
    <property type="evidence" value="ECO:0007669"/>
    <property type="project" value="UniProtKB-EC"/>
</dbReference>
<feature type="domain" description="Methionyl/Valyl/Leucyl/Isoleucyl-tRNA synthetase anticodon-binding" evidence="9">
    <location>
        <begin position="777"/>
        <end position="927"/>
    </location>
</feature>
<evidence type="ECO:0000256" key="5">
    <source>
        <dbReference type="ARBA" id="ARBA00022917"/>
    </source>
</evidence>
<dbReference type="Gene3D" id="3.40.50.620">
    <property type="entry name" value="HUPs"/>
    <property type="match status" value="2"/>
</dbReference>
<dbReference type="GO" id="GO:0005524">
    <property type="term" value="F:ATP binding"/>
    <property type="evidence" value="ECO:0007669"/>
    <property type="project" value="UniProtKB-KW"/>
</dbReference>
<dbReference type="Pfam" id="PF00133">
    <property type="entry name" value="tRNA-synt_1"/>
    <property type="match status" value="2"/>
</dbReference>
<dbReference type="GO" id="GO:0002161">
    <property type="term" value="F:aminoacyl-tRNA deacylase activity"/>
    <property type="evidence" value="ECO:0007669"/>
    <property type="project" value="InterPro"/>
</dbReference>
<evidence type="ECO:0000259" key="9">
    <source>
        <dbReference type="Pfam" id="PF08264"/>
    </source>
</evidence>
<dbReference type="InterPro" id="IPR013155">
    <property type="entry name" value="M/V/L/I-tRNA-synth_anticd-bd"/>
</dbReference>